<evidence type="ECO:0000313" key="2">
    <source>
        <dbReference type="Proteomes" id="UP000292085"/>
    </source>
</evidence>
<reference evidence="1 2" key="1">
    <citation type="submission" date="2019-02" db="EMBL/GenBank/DDBJ databases">
        <authorList>
            <person name="Li Y."/>
        </authorList>
    </citation>
    <scope>NUCLEOTIDE SEQUENCE [LARGE SCALE GENOMIC DNA]</scope>
    <source>
        <strain evidence="1 2">3-7</strain>
    </source>
</reference>
<accession>A0A4Q6Y4Z7</accession>
<dbReference type="Proteomes" id="UP000292085">
    <property type="component" value="Unassembled WGS sequence"/>
</dbReference>
<dbReference type="AlphaFoldDB" id="A0A4Q6Y4Z7"/>
<dbReference type="EMBL" id="SGIS01000006">
    <property type="protein sequence ID" value="RZF65422.1"/>
    <property type="molecule type" value="Genomic_DNA"/>
</dbReference>
<dbReference type="RefSeq" id="WP_130155666.1">
    <property type="nucleotide sequence ID" value="NZ_SGIS01000006.1"/>
</dbReference>
<evidence type="ECO:0000313" key="1">
    <source>
        <dbReference type="EMBL" id="RZF65422.1"/>
    </source>
</evidence>
<gene>
    <name evidence="1" type="ORF">EWE75_05490</name>
</gene>
<organism evidence="1 2">
    <name type="scientific">Sphingomonas populi</name>
    <dbReference type="NCBI Taxonomy" id="2484750"/>
    <lineage>
        <taxon>Bacteria</taxon>
        <taxon>Pseudomonadati</taxon>
        <taxon>Pseudomonadota</taxon>
        <taxon>Alphaproteobacteria</taxon>
        <taxon>Sphingomonadales</taxon>
        <taxon>Sphingomonadaceae</taxon>
        <taxon>Sphingomonas</taxon>
    </lineage>
</organism>
<keyword evidence="2" id="KW-1185">Reference proteome</keyword>
<protein>
    <submittedName>
        <fullName evidence="1">Uncharacterized protein</fullName>
    </submittedName>
</protein>
<dbReference type="OrthoDB" id="7511296at2"/>
<sequence>MTDIAFQGDPAVKDMALARLRRHIADGSFVFYPAWEEGKANVIGAIVEADDQTAFAERLGYPIALVTALESIVNAYQTLPVAQTYVTDWFEQTPVGADLSRVVSQVLLSILERSDLVTLTAPHAELERCRQAVIALHRREIDGDAADRKGWKVERLAAVAASDAITDGSFAHLAGLIVEAAAWPATMRTVLSDTLDACGRLELRRETGAIGWTEALESRAYKIREKAEIDGRMAELSGIDRMLGLLDAEDPELGQHFRQRLECFERLGHINRLVGRQIVELMRQAPVVATPAEASA</sequence>
<name>A0A4Q6Y4Z7_9SPHN</name>
<proteinExistence type="predicted"/>
<comment type="caution">
    <text evidence="1">The sequence shown here is derived from an EMBL/GenBank/DDBJ whole genome shotgun (WGS) entry which is preliminary data.</text>
</comment>